<sequence>MVAFNQKSASLSSIIDLSQNVDENIGAESLKQQLSTRYQFFGFLDTAGNQEQSGKIKEGKGEKRRQLGPRMSQINVIAKQGRIFQ</sequence>
<keyword evidence="2" id="KW-1185">Reference proteome</keyword>
<proteinExistence type="predicted"/>
<reference evidence="1" key="1">
    <citation type="submission" date="2019-06" db="EMBL/GenBank/DDBJ databases">
        <authorList>
            <person name="Zheng W."/>
        </authorList>
    </citation>
    <scope>NUCLEOTIDE SEQUENCE</scope>
    <source>
        <strain evidence="1">QDHG01</strain>
    </source>
</reference>
<dbReference type="EMBL" id="RRYP01017856">
    <property type="protein sequence ID" value="TNV73914.1"/>
    <property type="molecule type" value="Genomic_DNA"/>
</dbReference>
<protein>
    <submittedName>
        <fullName evidence="1">Uncharacterized protein</fullName>
    </submittedName>
</protein>
<name>A0A8J8NFN9_HALGN</name>
<comment type="caution">
    <text evidence="1">The sequence shown here is derived from an EMBL/GenBank/DDBJ whole genome shotgun (WGS) entry which is preliminary data.</text>
</comment>
<evidence type="ECO:0000313" key="1">
    <source>
        <dbReference type="EMBL" id="TNV73914.1"/>
    </source>
</evidence>
<dbReference type="AlphaFoldDB" id="A0A8J8NFN9"/>
<organism evidence="1 2">
    <name type="scientific">Halteria grandinella</name>
    <dbReference type="NCBI Taxonomy" id="5974"/>
    <lineage>
        <taxon>Eukaryota</taxon>
        <taxon>Sar</taxon>
        <taxon>Alveolata</taxon>
        <taxon>Ciliophora</taxon>
        <taxon>Intramacronucleata</taxon>
        <taxon>Spirotrichea</taxon>
        <taxon>Stichotrichia</taxon>
        <taxon>Sporadotrichida</taxon>
        <taxon>Halteriidae</taxon>
        <taxon>Halteria</taxon>
    </lineage>
</organism>
<dbReference type="Proteomes" id="UP000785679">
    <property type="component" value="Unassembled WGS sequence"/>
</dbReference>
<evidence type="ECO:0000313" key="2">
    <source>
        <dbReference type="Proteomes" id="UP000785679"/>
    </source>
</evidence>
<gene>
    <name evidence="1" type="ORF">FGO68_gene1042</name>
</gene>
<accession>A0A8J8NFN9</accession>